<reference evidence="9 10" key="1">
    <citation type="submission" date="2019-12" db="EMBL/GenBank/DDBJ databases">
        <title>Nocardia macrotermitis sp. nov. and Nocardia aurantia sp. nov., isolated from the gut of the fungus growing-termite Macrotermes natalensis.</title>
        <authorList>
            <person name="Christine B."/>
            <person name="Rene B."/>
        </authorList>
    </citation>
    <scope>NUCLEOTIDE SEQUENCE [LARGE SCALE GENOMIC DNA]</scope>
    <source>
        <strain evidence="9 10">DSM 102126</strain>
    </source>
</reference>
<feature type="compositionally biased region" description="Pro residues" evidence="6">
    <location>
        <begin position="1"/>
        <end position="24"/>
    </location>
</feature>
<evidence type="ECO:0000256" key="3">
    <source>
        <dbReference type="ARBA" id="ARBA00022692"/>
    </source>
</evidence>
<feature type="region of interest" description="Disordered" evidence="6">
    <location>
        <begin position="1"/>
        <end position="27"/>
    </location>
</feature>
<feature type="compositionally biased region" description="Basic and acidic residues" evidence="6">
    <location>
        <begin position="270"/>
        <end position="318"/>
    </location>
</feature>
<feature type="region of interest" description="Disordered" evidence="6">
    <location>
        <begin position="270"/>
        <end position="356"/>
    </location>
</feature>
<evidence type="ECO:0000256" key="2">
    <source>
        <dbReference type="ARBA" id="ARBA00022475"/>
    </source>
</evidence>
<dbReference type="OrthoDB" id="5189208at2"/>
<dbReference type="InterPro" id="IPR010432">
    <property type="entry name" value="RDD"/>
</dbReference>
<feature type="transmembrane region" description="Helical" evidence="7">
    <location>
        <begin position="149"/>
        <end position="170"/>
    </location>
</feature>
<feature type="transmembrane region" description="Helical" evidence="7">
    <location>
        <begin position="176"/>
        <end position="199"/>
    </location>
</feature>
<dbReference type="Proteomes" id="UP000431901">
    <property type="component" value="Unassembled WGS sequence"/>
</dbReference>
<proteinExistence type="predicted"/>
<dbReference type="RefSeq" id="WP_161102267.1">
    <property type="nucleotide sequence ID" value="NZ_JBHLYI010000014.1"/>
</dbReference>
<evidence type="ECO:0000313" key="9">
    <source>
        <dbReference type="EMBL" id="MXQ64224.1"/>
    </source>
</evidence>
<dbReference type="Pfam" id="PF06271">
    <property type="entry name" value="RDD"/>
    <property type="match status" value="1"/>
</dbReference>
<comment type="subcellular location">
    <subcellularLocation>
        <location evidence="1">Cell membrane</location>
        <topology evidence="1">Multi-pass membrane protein</topology>
    </subcellularLocation>
</comment>
<keyword evidence="2" id="KW-1003">Cell membrane</keyword>
<evidence type="ECO:0000256" key="4">
    <source>
        <dbReference type="ARBA" id="ARBA00022989"/>
    </source>
</evidence>
<evidence type="ECO:0000313" key="10">
    <source>
        <dbReference type="Proteomes" id="UP000431901"/>
    </source>
</evidence>
<evidence type="ECO:0000256" key="1">
    <source>
        <dbReference type="ARBA" id="ARBA00004651"/>
    </source>
</evidence>
<dbReference type="GO" id="GO:0005886">
    <property type="term" value="C:plasma membrane"/>
    <property type="evidence" value="ECO:0007669"/>
    <property type="project" value="UniProtKB-SubCell"/>
</dbReference>
<dbReference type="InterPro" id="IPR051791">
    <property type="entry name" value="Pra-immunoreactive"/>
</dbReference>
<feature type="compositionally biased region" description="Pro residues" evidence="6">
    <location>
        <begin position="320"/>
        <end position="347"/>
    </location>
</feature>
<protein>
    <recommendedName>
        <fullName evidence="8">RDD domain-containing protein</fullName>
    </recommendedName>
</protein>
<feature type="domain" description="RDD" evidence="8">
    <location>
        <begin position="26"/>
        <end position="212"/>
    </location>
</feature>
<keyword evidence="4 7" id="KW-1133">Transmembrane helix</keyword>
<dbReference type="PANTHER" id="PTHR36115:SF6">
    <property type="entry name" value="PROLINE-RICH ANTIGEN HOMOLOG"/>
    <property type="match status" value="1"/>
</dbReference>
<dbReference type="PANTHER" id="PTHR36115">
    <property type="entry name" value="PROLINE-RICH ANTIGEN HOMOLOG-RELATED"/>
    <property type="match status" value="1"/>
</dbReference>
<name>A0A6I4WAY0_9ACTN</name>
<feature type="transmembrane region" description="Helical" evidence="7">
    <location>
        <begin position="39"/>
        <end position="57"/>
    </location>
</feature>
<dbReference type="EMBL" id="WUTW01000001">
    <property type="protein sequence ID" value="MXQ64224.1"/>
    <property type="molecule type" value="Genomic_DNA"/>
</dbReference>
<evidence type="ECO:0000256" key="7">
    <source>
        <dbReference type="SAM" id="Phobius"/>
    </source>
</evidence>
<comment type="caution">
    <text evidence="9">The sequence shown here is derived from an EMBL/GenBank/DDBJ whole genome shotgun (WGS) entry which is preliminary data.</text>
</comment>
<keyword evidence="5 7" id="KW-0472">Membrane</keyword>
<evidence type="ECO:0000259" key="8">
    <source>
        <dbReference type="Pfam" id="PF06271"/>
    </source>
</evidence>
<accession>A0A6I4WAY0</accession>
<evidence type="ECO:0000256" key="6">
    <source>
        <dbReference type="SAM" id="MobiDB-lite"/>
    </source>
</evidence>
<keyword evidence="3 7" id="KW-0812">Transmembrane</keyword>
<organism evidence="9 10">
    <name type="scientific">Actinomadura rayongensis</name>
    <dbReference type="NCBI Taxonomy" id="1429076"/>
    <lineage>
        <taxon>Bacteria</taxon>
        <taxon>Bacillati</taxon>
        <taxon>Actinomycetota</taxon>
        <taxon>Actinomycetes</taxon>
        <taxon>Streptosporangiales</taxon>
        <taxon>Thermomonosporaceae</taxon>
        <taxon>Actinomadura</taxon>
    </lineage>
</organism>
<dbReference type="AlphaFoldDB" id="A0A6I4WAY0"/>
<gene>
    <name evidence="9" type="ORF">GQ466_09255</name>
</gene>
<evidence type="ECO:0000256" key="5">
    <source>
        <dbReference type="ARBA" id="ARBA00023136"/>
    </source>
</evidence>
<sequence>MYGPPPHPPLPAPVPAPVPAPAPDRAPHGRRLAARGIDALLLFGVACLLALMTWGRLHELAVDGLWGKALGAGGTLLTSGDVGRAASDFGTSVWGSFTAAVEEAFLLLVLAELLYQFAGQAWLGRTVGKAAMDLRVRTSADARPGAGRALRRSVVTTAGSSGLYCLAWILLLEGQFFLSVVLWVAALAAFFATSVPALLGRRRRTLADLVAGTVVVRAGTYRRAVAAARDGAGRAWDGTQAAGQIAGGAVRESAAAQAERMRRALESEQARRMQDLGRQSADRMRDALTGDRAQRVQDAGRRFGGRVRDAYRDRRDARQIPPPPPPAALPPPSPAPHLPYETPVPPEAPRRDGMAG</sequence>
<keyword evidence="10" id="KW-1185">Reference proteome</keyword>